<dbReference type="EMBL" id="AP004269">
    <property type="protein sequence ID" value="BAC20704.1"/>
    <property type="molecule type" value="Genomic_DNA"/>
</dbReference>
<evidence type="ECO:0000313" key="5">
    <source>
        <dbReference type="Proteomes" id="UP000000763"/>
    </source>
</evidence>
<reference evidence="4" key="2">
    <citation type="submission" date="2002-05" db="EMBL/GenBank/DDBJ databases">
        <title>Oryza sativa nipponbare(GA3) genomic DNA, chromosome 7, PAC clone:P0650C03.</title>
        <authorList>
            <person name="Sasaki T."/>
            <person name="Matsumoto T."/>
            <person name="Katayose Y."/>
        </authorList>
    </citation>
    <scope>NUCLEOTIDE SEQUENCE</scope>
</reference>
<dbReference type="EMBL" id="AP005320">
    <property type="protein sequence ID" value="BAD31308.1"/>
    <property type="molecule type" value="Genomic_DNA"/>
</dbReference>
<sequence length="117" mass="12952">MEMRRRIFRPPHAAPLQPPADCRPSPAGPLPLSSAHRTPHAGPLRLPAAPLLPPAARRFSHAGVIEGEISREGEVEEVGPTDMWALFLFLPICGSHIFCLIFLFSFLLLLFFYLIAT</sequence>
<organism evidence="3 5">
    <name type="scientific">Oryza sativa subsp. japonica</name>
    <name type="common">Rice</name>
    <dbReference type="NCBI Taxonomy" id="39947"/>
    <lineage>
        <taxon>Eukaryota</taxon>
        <taxon>Viridiplantae</taxon>
        <taxon>Streptophyta</taxon>
        <taxon>Embryophyta</taxon>
        <taxon>Tracheophyta</taxon>
        <taxon>Spermatophyta</taxon>
        <taxon>Magnoliopsida</taxon>
        <taxon>Liliopsida</taxon>
        <taxon>Poales</taxon>
        <taxon>Poaceae</taxon>
        <taxon>BOP clade</taxon>
        <taxon>Oryzoideae</taxon>
        <taxon>Oryzeae</taxon>
        <taxon>Oryzinae</taxon>
        <taxon>Oryza</taxon>
        <taxon>Oryza sativa</taxon>
    </lineage>
</organism>
<reference evidence="5" key="4">
    <citation type="journal article" date="2008" name="Nucleic Acids Res.">
        <title>The rice annotation project database (RAP-DB): 2008 update.</title>
        <authorList>
            <consortium name="The rice annotation project (RAP)"/>
        </authorList>
    </citation>
    <scope>GENOME REANNOTATION</scope>
    <source>
        <strain evidence="5">cv. Nipponbare</strain>
    </source>
</reference>
<dbReference type="Proteomes" id="UP000000763">
    <property type="component" value="Chromosome 7"/>
</dbReference>
<reference evidence="3" key="1">
    <citation type="submission" date="2001-10" db="EMBL/GenBank/DDBJ databases">
        <title>Oryza sativa nipponbare(GA3) genomic DNA, chromosome 7, PAC clone:P0048D08.</title>
        <authorList>
            <person name="Sasaki T."/>
            <person name="Matsumoto T."/>
            <person name="Yamamoto K."/>
        </authorList>
    </citation>
    <scope>NUCLEOTIDE SEQUENCE</scope>
</reference>
<gene>
    <name evidence="3" type="primary">P0048D08.127</name>
    <name evidence="4" type="ORF">P0650C03.6</name>
</gene>
<reference evidence="5" key="3">
    <citation type="journal article" date="2005" name="Nature">
        <title>The map-based sequence of the rice genome.</title>
        <authorList>
            <consortium name="International rice genome sequencing project (IRGSP)"/>
            <person name="Matsumoto T."/>
            <person name="Wu J."/>
            <person name="Kanamori H."/>
            <person name="Katayose Y."/>
            <person name="Fujisawa M."/>
            <person name="Namiki N."/>
            <person name="Mizuno H."/>
            <person name="Yamamoto K."/>
            <person name="Antonio B.A."/>
            <person name="Baba T."/>
            <person name="Sakata K."/>
            <person name="Nagamura Y."/>
            <person name="Aoki H."/>
            <person name="Arikawa K."/>
            <person name="Arita K."/>
            <person name="Bito T."/>
            <person name="Chiden Y."/>
            <person name="Fujitsuka N."/>
            <person name="Fukunaka R."/>
            <person name="Hamada M."/>
            <person name="Harada C."/>
            <person name="Hayashi A."/>
            <person name="Hijishita S."/>
            <person name="Honda M."/>
            <person name="Hosokawa S."/>
            <person name="Ichikawa Y."/>
            <person name="Idonuma A."/>
            <person name="Iijima M."/>
            <person name="Ikeda M."/>
            <person name="Ikeno M."/>
            <person name="Ito K."/>
            <person name="Ito S."/>
            <person name="Ito T."/>
            <person name="Ito Y."/>
            <person name="Ito Y."/>
            <person name="Iwabuchi A."/>
            <person name="Kamiya K."/>
            <person name="Karasawa W."/>
            <person name="Kurita K."/>
            <person name="Katagiri S."/>
            <person name="Kikuta A."/>
            <person name="Kobayashi H."/>
            <person name="Kobayashi N."/>
            <person name="Machita K."/>
            <person name="Maehara T."/>
            <person name="Masukawa M."/>
            <person name="Mizubayashi T."/>
            <person name="Mukai Y."/>
            <person name="Nagasaki H."/>
            <person name="Nagata Y."/>
            <person name="Naito S."/>
            <person name="Nakashima M."/>
            <person name="Nakama Y."/>
            <person name="Nakamichi Y."/>
            <person name="Nakamura M."/>
            <person name="Meguro A."/>
            <person name="Negishi M."/>
            <person name="Ohta I."/>
            <person name="Ohta T."/>
            <person name="Okamoto M."/>
            <person name="Ono N."/>
            <person name="Saji S."/>
            <person name="Sakaguchi M."/>
            <person name="Sakai K."/>
            <person name="Shibata M."/>
            <person name="Shimokawa T."/>
            <person name="Song J."/>
            <person name="Takazaki Y."/>
            <person name="Terasawa K."/>
            <person name="Tsugane M."/>
            <person name="Tsuji K."/>
            <person name="Ueda S."/>
            <person name="Waki K."/>
            <person name="Yamagata H."/>
            <person name="Yamamoto M."/>
            <person name="Yamamoto S."/>
            <person name="Yamane H."/>
            <person name="Yoshiki S."/>
            <person name="Yoshihara R."/>
            <person name="Yukawa K."/>
            <person name="Zhong H."/>
            <person name="Yano M."/>
            <person name="Yuan Q."/>
            <person name="Ouyang S."/>
            <person name="Liu J."/>
            <person name="Jones K.M."/>
            <person name="Gansberger K."/>
            <person name="Moffat K."/>
            <person name="Hill J."/>
            <person name="Bera J."/>
            <person name="Fadrosh D."/>
            <person name="Jin S."/>
            <person name="Johri S."/>
            <person name="Kim M."/>
            <person name="Overton L."/>
            <person name="Reardon M."/>
            <person name="Tsitrin T."/>
            <person name="Vuong H."/>
            <person name="Weaver B."/>
            <person name="Ciecko A."/>
            <person name="Tallon L."/>
            <person name="Jackson J."/>
            <person name="Pai G."/>
            <person name="Aken S.V."/>
            <person name="Utterback T."/>
            <person name="Reidmuller S."/>
            <person name="Feldblyum T."/>
            <person name="Hsiao J."/>
            <person name="Zismann V."/>
            <person name="Iobst S."/>
            <person name="de Vazeille A.R."/>
            <person name="Buell C.R."/>
            <person name="Ying K."/>
            <person name="Li Y."/>
            <person name="Lu T."/>
            <person name="Huang Y."/>
            <person name="Zhao Q."/>
            <person name="Feng Q."/>
            <person name="Zhang L."/>
            <person name="Zhu J."/>
            <person name="Weng Q."/>
            <person name="Mu J."/>
            <person name="Lu Y."/>
            <person name="Fan D."/>
            <person name="Liu Y."/>
            <person name="Guan J."/>
            <person name="Zhang Y."/>
            <person name="Yu S."/>
            <person name="Liu X."/>
            <person name="Zhang Y."/>
            <person name="Hong G."/>
            <person name="Han B."/>
            <person name="Choisne N."/>
            <person name="Demange N."/>
            <person name="Orjeda G."/>
            <person name="Samain S."/>
            <person name="Cattolico L."/>
            <person name="Pelletier E."/>
            <person name="Couloux A."/>
            <person name="Segurens B."/>
            <person name="Wincker P."/>
            <person name="D'Hont A."/>
            <person name="Scarpelli C."/>
            <person name="Weissenbach J."/>
            <person name="Salanoubat M."/>
            <person name="Quetier F."/>
            <person name="Yu Y."/>
            <person name="Kim H.R."/>
            <person name="Rambo T."/>
            <person name="Currie J."/>
            <person name="Collura K."/>
            <person name="Luo M."/>
            <person name="Yang T."/>
            <person name="Ammiraju J.S.S."/>
            <person name="Engler F."/>
            <person name="Soderlund C."/>
            <person name="Wing R.A."/>
            <person name="Palmer L.E."/>
            <person name="de la Bastide M."/>
            <person name="Spiegel L."/>
            <person name="Nascimento L."/>
            <person name="Zutavern T."/>
            <person name="O'Shaughnessy A."/>
            <person name="Dike S."/>
            <person name="Dedhia N."/>
            <person name="Preston R."/>
            <person name="Balija V."/>
            <person name="McCombie W.R."/>
            <person name="Chow T."/>
            <person name="Chen H."/>
            <person name="Chung M."/>
            <person name="Chen C."/>
            <person name="Shaw J."/>
            <person name="Wu H."/>
            <person name="Hsiao K."/>
            <person name="Chao Y."/>
            <person name="Chu M."/>
            <person name="Cheng C."/>
            <person name="Hour A."/>
            <person name="Lee P."/>
            <person name="Lin S."/>
            <person name="Lin Y."/>
            <person name="Liou J."/>
            <person name="Liu S."/>
            <person name="Hsing Y."/>
            <person name="Raghuvanshi S."/>
            <person name="Mohanty A."/>
            <person name="Bharti A.K."/>
            <person name="Gaur A."/>
            <person name="Gupta V."/>
            <person name="Kumar D."/>
            <person name="Ravi V."/>
            <person name="Vij S."/>
            <person name="Kapur A."/>
            <person name="Khurana P."/>
            <person name="Khurana P."/>
            <person name="Khurana J.P."/>
            <person name="Tyagi A.K."/>
            <person name="Gaikwad K."/>
            <person name="Singh A."/>
            <person name="Dalal V."/>
            <person name="Srivastava S."/>
            <person name="Dixit A."/>
            <person name="Pal A.K."/>
            <person name="Ghazi I.A."/>
            <person name="Yadav M."/>
            <person name="Pandit A."/>
            <person name="Bhargava A."/>
            <person name="Sureshbabu K."/>
            <person name="Batra K."/>
            <person name="Sharma T.R."/>
            <person name="Mohapatra T."/>
            <person name="Singh N.K."/>
            <person name="Messing J."/>
            <person name="Nelson A.B."/>
            <person name="Fuks G."/>
            <person name="Kavchok S."/>
            <person name="Keizer G."/>
            <person name="Linton E."/>
            <person name="Llaca V."/>
            <person name="Song R."/>
            <person name="Tanyolac B."/>
            <person name="Young S."/>
            <person name="Ho-Il K."/>
            <person name="Hahn J.H."/>
            <person name="Sangsakoo G."/>
            <person name="Vanavichit A."/>
            <person name="de Mattos Luiz.A.T."/>
            <person name="Zimmer P.D."/>
            <person name="Malone G."/>
            <person name="Dellagostin O."/>
            <person name="de Oliveira A.C."/>
            <person name="Bevan M."/>
            <person name="Bancroft I."/>
            <person name="Minx P."/>
            <person name="Cordum H."/>
            <person name="Wilson R."/>
            <person name="Cheng Z."/>
            <person name="Jin W."/>
            <person name="Jiang J."/>
            <person name="Leong S.A."/>
            <person name="Iwama H."/>
            <person name="Gojobori T."/>
            <person name="Itoh T."/>
            <person name="Niimura Y."/>
            <person name="Fujii Y."/>
            <person name="Habara T."/>
            <person name="Sakai H."/>
            <person name="Sato Y."/>
            <person name="Wilson G."/>
            <person name="Kumar K."/>
            <person name="McCouch S."/>
            <person name="Juretic N."/>
            <person name="Hoen D."/>
            <person name="Wright S."/>
            <person name="Bruskiewich R."/>
            <person name="Bureau T."/>
            <person name="Miyao A."/>
            <person name="Hirochika H."/>
            <person name="Nishikawa T."/>
            <person name="Kadowaki K."/>
            <person name="Sugiura M."/>
            <person name="Burr B."/>
            <person name="Sasaki T."/>
        </authorList>
    </citation>
    <scope>NUCLEOTIDE SEQUENCE [LARGE SCALE GENOMIC DNA]</scope>
    <source>
        <strain evidence="5">cv. Nipponbare</strain>
    </source>
</reference>
<protein>
    <submittedName>
        <fullName evidence="3">Uncharacterized protein</fullName>
    </submittedName>
</protein>
<name>Q8H4C3_ORYSJ</name>
<keyword evidence="2" id="KW-0812">Transmembrane</keyword>
<accession>Q8H4C3</accession>
<proteinExistence type="predicted"/>
<evidence type="ECO:0000256" key="2">
    <source>
        <dbReference type="SAM" id="Phobius"/>
    </source>
</evidence>
<evidence type="ECO:0000313" key="4">
    <source>
        <dbReference type="EMBL" id="BAD31308.1"/>
    </source>
</evidence>
<feature type="region of interest" description="Disordered" evidence="1">
    <location>
        <begin position="1"/>
        <end position="44"/>
    </location>
</feature>
<feature type="transmembrane region" description="Helical" evidence="2">
    <location>
        <begin position="86"/>
        <end position="115"/>
    </location>
</feature>
<evidence type="ECO:0000313" key="3">
    <source>
        <dbReference type="EMBL" id="BAC20704.1"/>
    </source>
</evidence>
<dbReference type="AlphaFoldDB" id="Q8H4C3"/>
<evidence type="ECO:0000256" key="1">
    <source>
        <dbReference type="SAM" id="MobiDB-lite"/>
    </source>
</evidence>
<keyword evidence="2" id="KW-1133">Transmembrane helix</keyword>
<keyword evidence="2" id="KW-0472">Membrane</keyword>